<evidence type="ECO:0000313" key="6">
    <source>
        <dbReference type="Proteomes" id="UP001215280"/>
    </source>
</evidence>
<dbReference type="Pfam" id="PF00135">
    <property type="entry name" value="COesterase"/>
    <property type="match status" value="1"/>
</dbReference>
<dbReference type="PANTHER" id="PTHR43142:SF1">
    <property type="entry name" value="CARBOXYLIC ESTER HYDROLASE"/>
    <property type="match status" value="1"/>
</dbReference>
<evidence type="ECO:0000256" key="3">
    <source>
        <dbReference type="RuleBase" id="RU361235"/>
    </source>
</evidence>
<dbReference type="InterPro" id="IPR019826">
    <property type="entry name" value="Carboxylesterase_B_AS"/>
</dbReference>
<dbReference type="EMBL" id="JARJLG010000097">
    <property type="protein sequence ID" value="KAJ7746756.1"/>
    <property type="molecule type" value="Genomic_DNA"/>
</dbReference>
<evidence type="ECO:0000259" key="4">
    <source>
        <dbReference type="Pfam" id="PF00135"/>
    </source>
</evidence>
<comment type="similarity">
    <text evidence="1 3">Belongs to the type-B carboxylesterase/lipase family.</text>
</comment>
<evidence type="ECO:0000313" key="5">
    <source>
        <dbReference type="EMBL" id="KAJ7746756.1"/>
    </source>
</evidence>
<evidence type="ECO:0000256" key="2">
    <source>
        <dbReference type="ARBA" id="ARBA00022801"/>
    </source>
</evidence>
<dbReference type="Proteomes" id="UP001215280">
    <property type="component" value="Unassembled WGS sequence"/>
</dbReference>
<dbReference type="PANTHER" id="PTHR43142">
    <property type="entry name" value="CARBOXYLIC ESTER HYDROLASE"/>
    <property type="match status" value="1"/>
</dbReference>
<protein>
    <recommendedName>
        <fullName evidence="3">Carboxylic ester hydrolase</fullName>
        <ecNumber evidence="3">3.1.1.-</ecNumber>
    </recommendedName>
</protein>
<dbReference type="GO" id="GO:0016787">
    <property type="term" value="F:hydrolase activity"/>
    <property type="evidence" value="ECO:0007669"/>
    <property type="project" value="UniProtKB-KW"/>
</dbReference>
<comment type="caution">
    <text evidence="5">The sequence shown here is derived from an EMBL/GenBank/DDBJ whole genome shotgun (WGS) entry which is preliminary data.</text>
</comment>
<dbReference type="EC" id="3.1.1.-" evidence="3"/>
<dbReference type="SUPFAM" id="SSF53474">
    <property type="entry name" value="alpha/beta-Hydrolases"/>
    <property type="match status" value="1"/>
</dbReference>
<keyword evidence="2 3" id="KW-0378">Hydrolase</keyword>
<dbReference type="AlphaFoldDB" id="A0AAD7INF3"/>
<dbReference type="PROSITE" id="PS00122">
    <property type="entry name" value="CARBOXYLESTERASE_B_1"/>
    <property type="match status" value="1"/>
</dbReference>
<organism evidence="5 6">
    <name type="scientific">Mycena maculata</name>
    <dbReference type="NCBI Taxonomy" id="230809"/>
    <lineage>
        <taxon>Eukaryota</taxon>
        <taxon>Fungi</taxon>
        <taxon>Dikarya</taxon>
        <taxon>Basidiomycota</taxon>
        <taxon>Agaricomycotina</taxon>
        <taxon>Agaricomycetes</taxon>
        <taxon>Agaricomycetidae</taxon>
        <taxon>Agaricales</taxon>
        <taxon>Marasmiineae</taxon>
        <taxon>Mycenaceae</taxon>
        <taxon>Mycena</taxon>
    </lineage>
</organism>
<name>A0AAD7INF3_9AGAR</name>
<feature type="domain" description="Carboxylesterase type B" evidence="4">
    <location>
        <begin position="17"/>
        <end position="447"/>
    </location>
</feature>
<dbReference type="InterPro" id="IPR029058">
    <property type="entry name" value="AB_hydrolase_fold"/>
</dbReference>
<dbReference type="InterPro" id="IPR002018">
    <property type="entry name" value="CarbesteraseB"/>
</dbReference>
<accession>A0AAD7INF3</accession>
<keyword evidence="6" id="KW-1185">Reference proteome</keyword>
<dbReference type="Gene3D" id="3.40.50.1820">
    <property type="entry name" value="alpha/beta hydrolase"/>
    <property type="match status" value="1"/>
</dbReference>
<gene>
    <name evidence="5" type="ORF">DFH07DRAFT_869560</name>
</gene>
<evidence type="ECO:0000256" key="1">
    <source>
        <dbReference type="ARBA" id="ARBA00005964"/>
    </source>
</evidence>
<reference evidence="5" key="1">
    <citation type="submission" date="2023-03" db="EMBL/GenBank/DDBJ databases">
        <title>Massive genome expansion in bonnet fungi (Mycena s.s.) driven by repeated elements and novel gene families across ecological guilds.</title>
        <authorList>
            <consortium name="Lawrence Berkeley National Laboratory"/>
            <person name="Harder C.B."/>
            <person name="Miyauchi S."/>
            <person name="Viragh M."/>
            <person name="Kuo A."/>
            <person name="Thoen E."/>
            <person name="Andreopoulos B."/>
            <person name="Lu D."/>
            <person name="Skrede I."/>
            <person name="Drula E."/>
            <person name="Henrissat B."/>
            <person name="Morin E."/>
            <person name="Kohler A."/>
            <person name="Barry K."/>
            <person name="LaButti K."/>
            <person name="Morin E."/>
            <person name="Salamov A."/>
            <person name="Lipzen A."/>
            <person name="Mereny Z."/>
            <person name="Hegedus B."/>
            <person name="Baldrian P."/>
            <person name="Stursova M."/>
            <person name="Weitz H."/>
            <person name="Taylor A."/>
            <person name="Grigoriev I.V."/>
            <person name="Nagy L.G."/>
            <person name="Martin F."/>
            <person name="Kauserud H."/>
        </authorList>
    </citation>
    <scope>NUCLEOTIDE SEQUENCE</scope>
    <source>
        <strain evidence="5">CBHHK188m</strain>
    </source>
</reference>
<proteinExistence type="inferred from homology"/>
<sequence length="527" mass="58735">MAPAHLHDELKSTPRIQVETKYGKLIGGRAQNGAAVFLEVPYALPPGRFQDPEPLPPDFRYAEREYTQELTYAAQPTNDGQARDTLFEDKVGFGKPSENALFLNIISPPSFPNANGFPVRVYIHGGFLQFGSPHGLKSQAQYISAERSEVWVNIGYRLSAFGFLASNEPPINGNFGFKDQWLALEWIKENIVSFGGDPENIQITGLSAGAHSVHQLLHYASHLPTGAKAPFHSAVLQSNAMVCDPKTPAELRPQFEALCRALKIDPTSSDALGLLSKVPAADITRVIETDAIGQYGTFRGCMDGDWLPSSPSPMAWQRTGGFARGLRDKGIKSILVGDLTEEWYLYSIAHPIQTPKDIVPNLERYYPKDTVAKLVKQYPSLPEDATSEAAQRQFGEILSDSQVHLPMRILTRDLHEAKFPVLRYEIRWTPEQLRTEGYVTHGSDRALWAFRVPDLTQSQIEIARNWLGRVDEELDAVLHHSLAEGAGDLKPLRGPKEILILGEDRVVEFTEDLQWGEKMRLSSAFPE</sequence>